<organism evidence="9 10">
    <name type="scientific">Comamonas antarctica</name>
    <dbReference type="NCBI Taxonomy" id="2743470"/>
    <lineage>
        <taxon>Bacteria</taxon>
        <taxon>Pseudomonadati</taxon>
        <taxon>Pseudomonadota</taxon>
        <taxon>Betaproteobacteria</taxon>
        <taxon>Burkholderiales</taxon>
        <taxon>Comamonadaceae</taxon>
        <taxon>Comamonas</taxon>
    </lineage>
</organism>
<keyword evidence="3" id="KW-0028">Amino-acid biosynthesis</keyword>
<dbReference type="GO" id="GO:0009094">
    <property type="term" value="P:L-phenylalanine biosynthetic process"/>
    <property type="evidence" value="ECO:0007669"/>
    <property type="project" value="UniProtKB-UniPathway"/>
</dbReference>
<evidence type="ECO:0000256" key="1">
    <source>
        <dbReference type="ARBA" id="ARBA00004741"/>
    </source>
</evidence>
<evidence type="ECO:0000259" key="8">
    <source>
        <dbReference type="PROSITE" id="PS51171"/>
    </source>
</evidence>
<evidence type="ECO:0000256" key="5">
    <source>
        <dbReference type="ARBA" id="ARBA00023222"/>
    </source>
</evidence>
<sequence>MIPGAVPGSYSHWPDALRGPGQRVACLGPAGTWSHQACLQWGADAGLRPGPELLPMDADTALQALAQRCVDAVCLPVSTRVVGATPYLSPVLALLQQSHANDAPDALQVVGECRLQLGYSLMARPGVALAQLQAVCAHPVALQEAAPWLRQHLPGLPQRRCASAGAAAQAVAAARDERLACLGPALAAALHGLHVLQSGIEQGPHNETRWWLLARAAPPAQVADAARPWLGRFGLAHSAGNLP</sequence>
<proteinExistence type="predicted"/>
<feature type="domain" description="Prephenate dehydratase" evidence="8">
    <location>
        <begin position="23"/>
        <end position="215"/>
    </location>
</feature>
<dbReference type="Gene3D" id="3.40.190.10">
    <property type="entry name" value="Periplasmic binding protein-like II"/>
    <property type="match status" value="2"/>
</dbReference>
<evidence type="ECO:0000256" key="6">
    <source>
        <dbReference type="ARBA" id="ARBA00023239"/>
    </source>
</evidence>
<dbReference type="InterPro" id="IPR001086">
    <property type="entry name" value="Preph_deHydtase"/>
</dbReference>
<evidence type="ECO:0000256" key="4">
    <source>
        <dbReference type="ARBA" id="ARBA00023141"/>
    </source>
</evidence>
<dbReference type="Proteomes" id="UP000509579">
    <property type="component" value="Chromosome"/>
</dbReference>
<dbReference type="Pfam" id="PF00800">
    <property type="entry name" value="PDT"/>
    <property type="match status" value="1"/>
</dbReference>
<evidence type="ECO:0000256" key="7">
    <source>
        <dbReference type="ARBA" id="ARBA00047848"/>
    </source>
</evidence>
<evidence type="ECO:0000256" key="2">
    <source>
        <dbReference type="ARBA" id="ARBA00013147"/>
    </source>
</evidence>
<keyword evidence="4" id="KW-0057">Aromatic amino acid biosynthesis</keyword>
<comment type="pathway">
    <text evidence="1">Amino-acid biosynthesis; L-phenylalanine biosynthesis; phenylpyruvate from prephenate: step 1/1.</text>
</comment>
<dbReference type="AlphaFoldDB" id="A0A6N1X2Q5"/>
<dbReference type="UniPathway" id="UPA00121">
    <property type="reaction ID" value="UER00345"/>
</dbReference>
<dbReference type="RefSeq" id="WP_175502912.1">
    <property type="nucleotide sequence ID" value="NZ_CP054840.1"/>
</dbReference>
<dbReference type="PANTHER" id="PTHR21022">
    <property type="entry name" value="PREPHENATE DEHYDRATASE P PROTEIN"/>
    <property type="match status" value="1"/>
</dbReference>
<dbReference type="EMBL" id="CP054840">
    <property type="protein sequence ID" value="QKV52010.1"/>
    <property type="molecule type" value="Genomic_DNA"/>
</dbReference>
<dbReference type="EC" id="4.2.1.51" evidence="2"/>
<dbReference type="PANTHER" id="PTHR21022:SF19">
    <property type="entry name" value="PREPHENATE DEHYDRATASE-RELATED"/>
    <property type="match status" value="1"/>
</dbReference>
<evidence type="ECO:0000313" key="9">
    <source>
        <dbReference type="EMBL" id="QKV52010.1"/>
    </source>
</evidence>
<evidence type="ECO:0000313" key="10">
    <source>
        <dbReference type="Proteomes" id="UP000509579"/>
    </source>
</evidence>
<protein>
    <recommendedName>
        <fullName evidence="2">prephenate dehydratase</fullName>
        <ecNumber evidence="2">4.2.1.51</ecNumber>
    </recommendedName>
</protein>
<keyword evidence="6" id="KW-0456">Lyase</keyword>
<reference evidence="9 10" key="1">
    <citation type="submission" date="2020-06" db="EMBL/GenBank/DDBJ databases">
        <title>Acidovorax antarctica sp. nov., isolated from Corinth ice sheet soil, Antarctic Fields Peninsula.</title>
        <authorList>
            <person name="Xu Q."/>
            <person name="Peng F."/>
        </authorList>
    </citation>
    <scope>NUCLEOTIDE SEQUENCE [LARGE SCALE GENOMIC DNA]</scope>
    <source>
        <strain evidence="9 10">16-35-5</strain>
    </source>
</reference>
<evidence type="ECO:0000256" key="3">
    <source>
        <dbReference type="ARBA" id="ARBA00022605"/>
    </source>
</evidence>
<keyword evidence="10" id="KW-1185">Reference proteome</keyword>
<dbReference type="SUPFAM" id="SSF53850">
    <property type="entry name" value="Periplasmic binding protein-like II"/>
    <property type="match status" value="1"/>
</dbReference>
<dbReference type="GO" id="GO:0005737">
    <property type="term" value="C:cytoplasm"/>
    <property type="evidence" value="ECO:0007669"/>
    <property type="project" value="TreeGrafter"/>
</dbReference>
<keyword evidence="5" id="KW-0584">Phenylalanine biosynthesis</keyword>
<dbReference type="GO" id="GO:0004664">
    <property type="term" value="F:prephenate dehydratase activity"/>
    <property type="evidence" value="ECO:0007669"/>
    <property type="project" value="UniProtKB-EC"/>
</dbReference>
<dbReference type="PROSITE" id="PS51171">
    <property type="entry name" value="PREPHENATE_DEHYDR_3"/>
    <property type="match status" value="1"/>
</dbReference>
<dbReference type="KEGG" id="aant:HUK68_03330"/>
<name>A0A6N1X2Q5_9BURK</name>
<gene>
    <name evidence="9" type="ORF">HUK68_03330</name>
</gene>
<accession>A0A6N1X2Q5</accession>
<comment type="catalytic activity">
    <reaction evidence="7">
        <text>prephenate + H(+) = 3-phenylpyruvate + CO2 + H2O</text>
        <dbReference type="Rhea" id="RHEA:21648"/>
        <dbReference type="ChEBI" id="CHEBI:15377"/>
        <dbReference type="ChEBI" id="CHEBI:15378"/>
        <dbReference type="ChEBI" id="CHEBI:16526"/>
        <dbReference type="ChEBI" id="CHEBI:18005"/>
        <dbReference type="ChEBI" id="CHEBI:29934"/>
        <dbReference type="EC" id="4.2.1.51"/>
    </reaction>
</comment>